<accession>A1U8H0</accession>
<keyword evidence="2" id="KW-0614">Plasmid</keyword>
<dbReference type="NCBIfam" id="TIGR02595">
    <property type="entry name" value="PEP_CTERM"/>
    <property type="match status" value="1"/>
</dbReference>
<name>A1U8H0_MARN8</name>
<geneLocation type="plasmid" evidence="2 3">
    <name>pMAQU02</name>
</geneLocation>
<dbReference type="Proteomes" id="UP000000998">
    <property type="component" value="Plasmid pMAQU02"/>
</dbReference>
<organism evidence="2 3">
    <name type="scientific">Marinobacter nauticus (strain ATCC 700491 / DSM 11845 / VT8)</name>
    <name type="common">Marinobacter aquaeolei</name>
    <dbReference type="NCBI Taxonomy" id="351348"/>
    <lineage>
        <taxon>Bacteria</taxon>
        <taxon>Pseudomonadati</taxon>
        <taxon>Pseudomonadota</taxon>
        <taxon>Gammaproteobacteria</taxon>
        <taxon>Pseudomonadales</taxon>
        <taxon>Marinobacteraceae</taxon>
        <taxon>Marinobacter</taxon>
    </lineage>
</organism>
<dbReference type="Pfam" id="PF07589">
    <property type="entry name" value="PEP-CTERM"/>
    <property type="match status" value="1"/>
</dbReference>
<dbReference type="HOGENOM" id="CLU_1159978_0_0_6"/>
<protein>
    <recommendedName>
        <fullName evidence="1">Ice-binding protein C-terminal domain-containing protein</fullName>
    </recommendedName>
</protein>
<dbReference type="KEGG" id="maq:Maqu_4015"/>
<evidence type="ECO:0000313" key="3">
    <source>
        <dbReference type="Proteomes" id="UP000000998"/>
    </source>
</evidence>
<dbReference type="EMBL" id="CP000516">
    <property type="protein sequence ID" value="ABM21289.1"/>
    <property type="molecule type" value="Genomic_DNA"/>
</dbReference>
<proteinExistence type="predicted"/>
<gene>
    <name evidence="2" type="ordered locus">Maqu_4015</name>
</gene>
<evidence type="ECO:0000259" key="1">
    <source>
        <dbReference type="Pfam" id="PF07589"/>
    </source>
</evidence>
<reference evidence="3" key="1">
    <citation type="journal article" date="2011" name="Appl. Environ. Microbiol.">
        <title>Genomic potential of Marinobacter aquaeolei, a biogeochemical 'opportunitroph'.</title>
        <authorList>
            <person name="Singer E."/>
            <person name="Webb E.A."/>
            <person name="Nelson W.C."/>
            <person name="Heidelberg J.F."/>
            <person name="Ivanova N."/>
            <person name="Pati A."/>
            <person name="Edwards K.J."/>
        </authorList>
    </citation>
    <scope>NUCLEOTIDE SEQUENCE [LARGE SCALE GENOMIC DNA]</scope>
    <source>
        <strain evidence="3">ATCC 700491 / DSM 11845 / VT8</strain>
    </source>
</reference>
<dbReference type="OrthoDB" id="9179883at2"/>
<dbReference type="InterPro" id="IPR013424">
    <property type="entry name" value="Ice-binding_C"/>
</dbReference>
<dbReference type="AlphaFoldDB" id="A1U8H0"/>
<evidence type="ECO:0000313" key="2">
    <source>
        <dbReference type="EMBL" id="ABM21289.1"/>
    </source>
</evidence>
<sequence length="239" mass="25949">MTSMASPLLKHYPDPQMERNIEMLMRLLLNSLVAFFVWGAVNAVAAPIYLNESNISVSVGSGTSPGSFNNTFSGGQTINKVIDAPSATSEEFHNQTTHIWYTADEIGGGLELSFDFGQEYDLNILHFWNYTGENFDVDNIAFTFFNSANSQVGILDVLPDLGSAPGITAQDITLAAPLNVQYVTAFLTGSNRQVDFQNIGFTAELSSPTDPKPVPEPGTLGLLAFGLVALTSRSRRRKC</sequence>
<feature type="domain" description="Ice-binding protein C-terminal" evidence="1">
    <location>
        <begin position="213"/>
        <end position="236"/>
    </location>
</feature>